<evidence type="ECO:0000256" key="2">
    <source>
        <dbReference type="SAM" id="MobiDB-lite"/>
    </source>
</evidence>
<keyword evidence="4" id="KW-1185">Reference proteome</keyword>
<evidence type="ECO:0000313" key="4">
    <source>
        <dbReference type="Proteomes" id="UP000672032"/>
    </source>
</evidence>
<feature type="region of interest" description="Disordered" evidence="2">
    <location>
        <begin position="146"/>
        <end position="189"/>
    </location>
</feature>
<evidence type="ECO:0000313" key="3">
    <source>
        <dbReference type="EMBL" id="QSZ32058.1"/>
    </source>
</evidence>
<name>A0A8A3P9G3_9HELO</name>
<dbReference type="Proteomes" id="UP000672032">
    <property type="component" value="Chromosome 2"/>
</dbReference>
<sequence>MENSPEMVVLQNADSIGGNYAPDNSHVSSKGYLTGLTPHSYEQFNGQNSTGVEDDLDYWFGTGSYDFEDENISPNNFADDFATYQVTGNIDDLQASAPKCPEDYVEPPVARRRRFNSDSAAHKIASPITDSLAAFSQQVMPIQKTTESTSLLNTTPKVTSETTQKATGQELPLSGSNNSSNSELPITPSNGQVTGLPTPPIIISVSPLNNLSQSSVDTTTTPEIYQTPSASHMLVLPEGGVAGVPLAPMMTMHVDSHAYDPQSLPQKPRSPLIPFTGFSPAQKLDFEPFRRSKNHQSTSIPRGSVATTQKSTEQATNTCLPSRPTSNITHQQSSLQALDRSSIKPQLREVMEKFETKIKMDEDLRRAFNIVFPSRVTEVETLKQTILNERRQAAIREKALRREIKELQENAINQDALQSRAMDILAQLRANPPNDRPWVCLNYDRDTGRLCHRIHREFYLANKVWKRRERCTKCRARTFEKNRIYFNNDEEVSAWTARNANPVTSNSSSSLKRTRDMLDNTENQSSVVDPTRRQSLPTLTVAEQGLQQNAASRWASVPPPTKKKARDHAPLSNSKDTQNTLRAALGTPTKSWMQEPKPIETIVLDDDSEEVETDQSQESSDDSRAGQKENNDAMDAEFEAELEAEFTAALEAGLA</sequence>
<dbReference type="OrthoDB" id="3522165at2759"/>
<feature type="region of interest" description="Disordered" evidence="2">
    <location>
        <begin position="549"/>
        <end position="640"/>
    </location>
</feature>
<proteinExistence type="predicted"/>
<feature type="compositionally biased region" description="Acidic residues" evidence="2">
    <location>
        <begin position="603"/>
        <end position="615"/>
    </location>
</feature>
<feature type="region of interest" description="Disordered" evidence="2">
    <location>
        <begin position="292"/>
        <end position="335"/>
    </location>
</feature>
<feature type="compositionally biased region" description="Basic and acidic residues" evidence="2">
    <location>
        <begin position="621"/>
        <end position="631"/>
    </location>
</feature>
<organism evidence="3 4">
    <name type="scientific">Monilinia vaccinii-corymbosi</name>
    <dbReference type="NCBI Taxonomy" id="61207"/>
    <lineage>
        <taxon>Eukaryota</taxon>
        <taxon>Fungi</taxon>
        <taxon>Dikarya</taxon>
        <taxon>Ascomycota</taxon>
        <taxon>Pezizomycotina</taxon>
        <taxon>Leotiomycetes</taxon>
        <taxon>Helotiales</taxon>
        <taxon>Sclerotiniaceae</taxon>
        <taxon>Monilinia</taxon>
    </lineage>
</organism>
<dbReference type="EMBL" id="CP063406">
    <property type="protein sequence ID" value="QSZ32058.1"/>
    <property type="molecule type" value="Genomic_DNA"/>
</dbReference>
<feature type="compositionally biased region" description="Polar residues" evidence="2">
    <location>
        <begin position="295"/>
        <end position="335"/>
    </location>
</feature>
<accession>A0A8A3P9G3</accession>
<feature type="compositionally biased region" description="Polar residues" evidence="2">
    <location>
        <begin position="571"/>
        <end position="581"/>
    </location>
</feature>
<gene>
    <name evidence="3" type="ORF">DSL72_001627</name>
</gene>
<protein>
    <submittedName>
        <fullName evidence="3">Uncharacterized protein</fullName>
    </submittedName>
</protein>
<feature type="coiled-coil region" evidence="1">
    <location>
        <begin position="390"/>
        <end position="417"/>
    </location>
</feature>
<dbReference type="AlphaFoldDB" id="A0A8A3P9G3"/>
<evidence type="ECO:0000256" key="1">
    <source>
        <dbReference type="SAM" id="Coils"/>
    </source>
</evidence>
<keyword evidence="1" id="KW-0175">Coiled coil</keyword>
<reference evidence="3" key="1">
    <citation type="submission" date="2020-10" db="EMBL/GenBank/DDBJ databases">
        <title>Genome Sequence of Monilinia vaccinii-corymbosi Sheds Light on Mummy Berry Disease Infection of Blueberry and Mating Type.</title>
        <authorList>
            <person name="Yow A.G."/>
            <person name="Zhang Y."/>
            <person name="Bansal K."/>
            <person name="Eacker S.M."/>
            <person name="Sullivan S."/>
            <person name="Liachko I."/>
            <person name="Cubeta M.A."/>
            <person name="Rollins J.A."/>
            <person name="Ashrafi H."/>
        </authorList>
    </citation>
    <scope>NUCLEOTIDE SEQUENCE</scope>
    <source>
        <strain evidence="3">RL-1</strain>
    </source>
</reference>
<feature type="compositionally biased region" description="Polar residues" evidence="2">
    <location>
        <begin position="146"/>
        <end position="167"/>
    </location>
</feature>